<gene>
    <name evidence="2" type="ORF">WH95_08270</name>
</gene>
<dbReference type="InterPro" id="IPR005651">
    <property type="entry name" value="Trm112-like"/>
</dbReference>
<dbReference type="PANTHER" id="PTHR33505">
    <property type="entry name" value="ZGC:162634"/>
    <property type="match status" value="1"/>
</dbReference>
<dbReference type="STRING" id="1549748.WH95_08270"/>
<sequence>MSSEPRVDRKLLEILVCPETKGPLEYDAQNQELISRQAKLAYPIRDGIPVMLTDEARSID</sequence>
<organism evidence="2 3">
    <name type="scientific">Kiloniella litopenaei</name>
    <dbReference type="NCBI Taxonomy" id="1549748"/>
    <lineage>
        <taxon>Bacteria</taxon>
        <taxon>Pseudomonadati</taxon>
        <taxon>Pseudomonadota</taxon>
        <taxon>Alphaproteobacteria</taxon>
        <taxon>Rhodospirillales</taxon>
        <taxon>Kiloniellaceae</taxon>
        <taxon>Kiloniella</taxon>
    </lineage>
</organism>
<evidence type="ECO:0000256" key="1">
    <source>
        <dbReference type="HAMAP-Rule" id="MF_01187"/>
    </source>
</evidence>
<dbReference type="EMBL" id="LANI01000005">
    <property type="protein sequence ID" value="KKJ77069.1"/>
    <property type="molecule type" value="Genomic_DNA"/>
</dbReference>
<dbReference type="OrthoDB" id="9812205at2"/>
<proteinExistence type="inferred from homology"/>
<accession>A0A0M2R9C8</accession>
<name>A0A0M2R9C8_9PROT</name>
<keyword evidence="3" id="KW-1185">Reference proteome</keyword>
<dbReference type="Gene3D" id="2.20.25.10">
    <property type="match status" value="1"/>
</dbReference>
<dbReference type="AlphaFoldDB" id="A0A0M2R9C8"/>
<dbReference type="FunFam" id="2.20.25.10:FF:000002">
    <property type="entry name" value="UPF0434 protein YcaR"/>
    <property type="match status" value="1"/>
</dbReference>
<dbReference type="Pfam" id="PF03966">
    <property type="entry name" value="Trm112p"/>
    <property type="match status" value="1"/>
</dbReference>
<comment type="caution">
    <text evidence="2">The sequence shown here is derived from an EMBL/GenBank/DDBJ whole genome shotgun (WGS) entry which is preliminary data.</text>
</comment>
<dbReference type="Proteomes" id="UP000034491">
    <property type="component" value="Unassembled WGS sequence"/>
</dbReference>
<protein>
    <recommendedName>
        <fullName evidence="1">UPF0434 protein WH95_08270</fullName>
    </recommendedName>
</protein>
<dbReference type="GO" id="GO:0005829">
    <property type="term" value="C:cytosol"/>
    <property type="evidence" value="ECO:0007669"/>
    <property type="project" value="TreeGrafter"/>
</dbReference>
<comment type="similarity">
    <text evidence="1">Belongs to the UPF0434 family.</text>
</comment>
<dbReference type="HAMAP" id="MF_01187">
    <property type="entry name" value="UPF0434"/>
    <property type="match status" value="1"/>
</dbReference>
<dbReference type="RefSeq" id="WP_046505536.1">
    <property type="nucleotide sequence ID" value="NZ_CBDDLU010000002.1"/>
</dbReference>
<dbReference type="SUPFAM" id="SSF158997">
    <property type="entry name" value="Trm112p-like"/>
    <property type="match status" value="1"/>
</dbReference>
<reference evidence="2 3" key="1">
    <citation type="submission" date="2015-03" db="EMBL/GenBank/DDBJ databases">
        <title>Genome sequence of Kiloniella sp. P1-1, isolated from the gut microflora of Pacific white shrimp, Penaeus vannamei.</title>
        <authorList>
            <person name="Shao Z."/>
            <person name="Wang L."/>
            <person name="Li X."/>
        </authorList>
    </citation>
    <scope>NUCLEOTIDE SEQUENCE [LARGE SCALE GENOMIC DNA]</scope>
    <source>
        <strain evidence="2 3">P1-1</strain>
    </source>
</reference>
<evidence type="ECO:0000313" key="2">
    <source>
        <dbReference type="EMBL" id="KKJ77069.1"/>
    </source>
</evidence>
<evidence type="ECO:0000313" key="3">
    <source>
        <dbReference type="Proteomes" id="UP000034491"/>
    </source>
</evidence>
<dbReference type="PANTHER" id="PTHR33505:SF4">
    <property type="entry name" value="PROTEIN PREY, MITOCHONDRIAL"/>
    <property type="match status" value="1"/>
</dbReference>
<dbReference type="PATRIC" id="fig|1549748.8.peg.3666"/>